<feature type="non-terminal residue" evidence="1">
    <location>
        <position position="43"/>
    </location>
</feature>
<name>X0ZS84_9ZZZZ</name>
<sequence>MKGLKVILPVAGSGTRLRPHTLTRPKVLLGVAGKTDSWPYYGR</sequence>
<dbReference type="InterPro" id="IPR029044">
    <property type="entry name" value="Nucleotide-diphossugar_trans"/>
</dbReference>
<dbReference type="SUPFAM" id="SSF53448">
    <property type="entry name" value="Nucleotide-diphospho-sugar transferases"/>
    <property type="match status" value="1"/>
</dbReference>
<proteinExistence type="predicted"/>
<gene>
    <name evidence="1" type="ORF">S01H4_05660</name>
</gene>
<dbReference type="AlphaFoldDB" id="X0ZS84"/>
<evidence type="ECO:0008006" key="2">
    <source>
        <dbReference type="Google" id="ProtNLM"/>
    </source>
</evidence>
<organism evidence="1">
    <name type="scientific">marine sediment metagenome</name>
    <dbReference type="NCBI Taxonomy" id="412755"/>
    <lineage>
        <taxon>unclassified sequences</taxon>
        <taxon>metagenomes</taxon>
        <taxon>ecological metagenomes</taxon>
    </lineage>
</organism>
<dbReference type="Gene3D" id="3.90.550.10">
    <property type="entry name" value="Spore Coat Polysaccharide Biosynthesis Protein SpsA, Chain A"/>
    <property type="match status" value="1"/>
</dbReference>
<accession>X0ZS84</accession>
<evidence type="ECO:0000313" key="1">
    <source>
        <dbReference type="EMBL" id="GAG72174.1"/>
    </source>
</evidence>
<protein>
    <recommendedName>
        <fullName evidence="2">Nucleotidyl transferase domain-containing protein</fullName>
    </recommendedName>
</protein>
<reference evidence="1" key="1">
    <citation type="journal article" date="2014" name="Front. Microbiol.">
        <title>High frequency of phylogenetically diverse reductive dehalogenase-homologous genes in deep subseafloor sedimentary metagenomes.</title>
        <authorList>
            <person name="Kawai M."/>
            <person name="Futagami T."/>
            <person name="Toyoda A."/>
            <person name="Takaki Y."/>
            <person name="Nishi S."/>
            <person name="Hori S."/>
            <person name="Arai W."/>
            <person name="Tsubouchi T."/>
            <person name="Morono Y."/>
            <person name="Uchiyama I."/>
            <person name="Ito T."/>
            <person name="Fujiyama A."/>
            <person name="Inagaki F."/>
            <person name="Takami H."/>
        </authorList>
    </citation>
    <scope>NUCLEOTIDE SEQUENCE</scope>
    <source>
        <strain evidence="1">Expedition CK06-06</strain>
    </source>
</reference>
<dbReference type="EMBL" id="BART01001663">
    <property type="protein sequence ID" value="GAG72174.1"/>
    <property type="molecule type" value="Genomic_DNA"/>
</dbReference>
<comment type="caution">
    <text evidence="1">The sequence shown here is derived from an EMBL/GenBank/DDBJ whole genome shotgun (WGS) entry which is preliminary data.</text>
</comment>